<evidence type="ECO:0000259" key="4">
    <source>
        <dbReference type="Pfam" id="PF22925"/>
    </source>
</evidence>
<dbReference type="Pfam" id="PF22925">
    <property type="entry name" value="TS_C"/>
    <property type="match status" value="1"/>
</dbReference>
<feature type="region of interest" description="Disordered" evidence="2">
    <location>
        <begin position="755"/>
        <end position="778"/>
    </location>
</feature>
<dbReference type="Gene3D" id="2.120.10.10">
    <property type="match status" value="1"/>
</dbReference>
<dbReference type="VEuPathDB" id="TriTrypDB:TCSYLVIO_005968"/>
<dbReference type="GO" id="GO:0004308">
    <property type="term" value="F:exo-alpha-sialidase activity"/>
    <property type="evidence" value="ECO:0007669"/>
    <property type="project" value="InterPro"/>
</dbReference>
<dbReference type="InterPro" id="IPR011040">
    <property type="entry name" value="Sialidase"/>
</dbReference>
<dbReference type="CDD" id="cd15482">
    <property type="entry name" value="Sialidase_non-viral"/>
    <property type="match status" value="1"/>
</dbReference>
<dbReference type="VEuPathDB" id="TriTrypDB:ECC02_007157"/>
<evidence type="ECO:0000256" key="2">
    <source>
        <dbReference type="SAM" id="MobiDB-lite"/>
    </source>
</evidence>
<dbReference type="Proteomes" id="UP000246121">
    <property type="component" value="Unassembled WGS sequence"/>
</dbReference>
<dbReference type="VEuPathDB" id="TriTrypDB:C4B63_71g6"/>
<dbReference type="InterPro" id="IPR008377">
    <property type="entry name" value="Sialidase_trypan"/>
</dbReference>
<dbReference type="VEuPathDB" id="TriTrypDB:TcCL_NonESM07107"/>
<dbReference type="EMBL" id="PRFA01000071">
    <property type="protein sequence ID" value="PWU88541.1"/>
    <property type="molecule type" value="Genomic_DNA"/>
</dbReference>
<dbReference type="InterPro" id="IPR013320">
    <property type="entry name" value="ConA-like_dom_sf"/>
</dbReference>
<feature type="domain" description="Sialidase" evidence="3">
    <location>
        <begin position="93"/>
        <end position="441"/>
    </location>
</feature>
<dbReference type="VEuPathDB" id="TriTrypDB:TCDM_09981"/>
<dbReference type="InterPro" id="IPR026856">
    <property type="entry name" value="Sialidase_fam"/>
</dbReference>
<dbReference type="PANTHER" id="PTHR10628:SF30">
    <property type="entry name" value="EXO-ALPHA-SIALIDASE"/>
    <property type="match status" value="1"/>
</dbReference>
<feature type="region of interest" description="Disordered" evidence="2">
    <location>
        <begin position="858"/>
        <end position="893"/>
    </location>
</feature>
<dbReference type="VEuPathDB" id="TriTrypDB:TcCLB.506279.10"/>
<evidence type="ECO:0000256" key="1">
    <source>
        <dbReference type="ARBA" id="ARBA00022737"/>
    </source>
</evidence>
<feature type="compositionally biased region" description="Basic residues" evidence="2">
    <location>
        <begin position="14"/>
        <end position="26"/>
    </location>
</feature>
<dbReference type="GO" id="GO:0009313">
    <property type="term" value="P:oligosaccharide catabolic process"/>
    <property type="evidence" value="ECO:0007669"/>
    <property type="project" value="TreeGrafter"/>
</dbReference>
<dbReference type="InterPro" id="IPR036278">
    <property type="entry name" value="Sialidase_sf"/>
</dbReference>
<dbReference type="VEuPathDB" id="TriTrypDB:Tc_MARK_6847"/>
<dbReference type="Pfam" id="PF13859">
    <property type="entry name" value="BNR_3"/>
    <property type="match status" value="1"/>
</dbReference>
<feature type="domain" description="Trans-sialidase C-terminal" evidence="4">
    <location>
        <begin position="504"/>
        <end position="726"/>
    </location>
</feature>
<dbReference type="GO" id="GO:0016020">
    <property type="term" value="C:membrane"/>
    <property type="evidence" value="ECO:0007669"/>
    <property type="project" value="TreeGrafter"/>
</dbReference>
<gene>
    <name evidence="5" type="ORF">C4B63_71g6</name>
</gene>
<feature type="region of interest" description="Disordered" evidence="2">
    <location>
        <begin position="1"/>
        <end position="36"/>
    </location>
</feature>
<dbReference type="VEuPathDB" id="TriTrypDB:TCSYLVIO_000576"/>
<feature type="compositionally biased region" description="Basic and acidic residues" evidence="2">
    <location>
        <begin position="27"/>
        <end position="36"/>
    </location>
</feature>
<evidence type="ECO:0000313" key="5">
    <source>
        <dbReference type="EMBL" id="PWU88541.1"/>
    </source>
</evidence>
<dbReference type="VEuPathDB" id="TriTrypDB:BCY84_07392"/>
<dbReference type="AlphaFoldDB" id="A0A2V2UX44"/>
<dbReference type="InterPro" id="IPR021287">
    <property type="entry name" value="Trans-sialidase_CS"/>
</dbReference>
<organism evidence="5 6">
    <name type="scientific">Trypanosoma cruzi</name>
    <dbReference type="NCBI Taxonomy" id="5693"/>
    <lineage>
        <taxon>Eukaryota</taxon>
        <taxon>Discoba</taxon>
        <taxon>Euglenozoa</taxon>
        <taxon>Kinetoplastea</taxon>
        <taxon>Metakinetoplastina</taxon>
        <taxon>Trypanosomatida</taxon>
        <taxon>Trypanosomatidae</taxon>
        <taxon>Trypanosoma</taxon>
        <taxon>Schizotrypanum</taxon>
    </lineage>
</organism>
<dbReference type="VEuPathDB" id="TriTrypDB:TcCLB.503609.50"/>
<dbReference type="Pfam" id="PF11052">
    <property type="entry name" value="Tr-sialidase_C"/>
    <property type="match status" value="1"/>
</dbReference>
<reference evidence="5 6" key="1">
    <citation type="journal article" date="2018" name="Microb. Genom.">
        <title>Expanding an expanded genome: long-read sequencing of Trypanosoma cruzi.</title>
        <authorList>
            <person name="Berna L."/>
            <person name="Rodriguez M."/>
            <person name="Chiribao M.L."/>
            <person name="Parodi-Talice A."/>
            <person name="Pita S."/>
            <person name="Rijo G."/>
            <person name="Alvarez-Valin F."/>
            <person name="Robello C."/>
        </authorList>
    </citation>
    <scope>NUCLEOTIDE SEQUENCE [LARGE SCALE GENOMIC DNA]</scope>
    <source>
        <strain evidence="5 6">Dm28c</strain>
    </source>
</reference>
<dbReference type="InterPro" id="IPR055239">
    <property type="entry name" value="TS_C"/>
</dbReference>
<dbReference type="VEuPathDB" id="TriTrypDB:TcCLB.506409.170"/>
<dbReference type="VEuPathDB" id="TriTrypDB:C3747_4g273"/>
<evidence type="ECO:0000259" key="3">
    <source>
        <dbReference type="Pfam" id="PF13859"/>
    </source>
</evidence>
<name>A0A2V2UX44_TRYCR</name>
<proteinExistence type="predicted"/>
<dbReference type="Gene3D" id="2.60.120.200">
    <property type="match status" value="1"/>
</dbReference>
<dbReference type="PANTHER" id="PTHR10628">
    <property type="entry name" value="SIALIDASE"/>
    <property type="match status" value="1"/>
</dbReference>
<comment type="caution">
    <text evidence="5">The sequence shown here is derived from an EMBL/GenBank/DDBJ whole genome shotgun (WGS) entry which is preliminary data.</text>
</comment>
<dbReference type="VEuPathDB" id="TriTrypDB:TcG_11270"/>
<dbReference type="VEuPathDB" id="TriTrypDB:Tc_MARK_5431"/>
<evidence type="ECO:0000313" key="6">
    <source>
        <dbReference type="Proteomes" id="UP000246121"/>
    </source>
</evidence>
<dbReference type="GO" id="GO:0005737">
    <property type="term" value="C:cytoplasm"/>
    <property type="evidence" value="ECO:0007669"/>
    <property type="project" value="TreeGrafter"/>
</dbReference>
<dbReference type="GO" id="GO:0006689">
    <property type="term" value="P:ganglioside catabolic process"/>
    <property type="evidence" value="ECO:0007669"/>
    <property type="project" value="TreeGrafter"/>
</dbReference>
<feature type="region of interest" description="Disordered" evidence="2">
    <location>
        <begin position="794"/>
        <end position="844"/>
    </location>
</feature>
<dbReference type="VEuPathDB" id="TriTrypDB:TcBrA4_0141720"/>
<dbReference type="SUPFAM" id="SSF49899">
    <property type="entry name" value="Concanavalin A-like lectins/glucanases"/>
    <property type="match status" value="1"/>
</dbReference>
<keyword evidence="1" id="KW-0677">Repeat</keyword>
<dbReference type="VEuPathDB" id="TriTrypDB:TcYC6_0159360"/>
<sequence length="940" mass="98969">MLSRVAAVMAPRTQNRRRVTGSRGRKREGGESERLRPNMSRRVFNSAVPLLIVVMMCCNTCGGAQAEEDLPADPKYQWKGVSEGGVTVESLGVPGLLKVGSGVFAVAETQCKKDGEDTFTGVAFQLLTIKDDNTPKEVLKDARVIQFLEKGISTEGKKVDVSRPTTVVKGSDIYMLVGKYSGNAAGQGSAAAQSGLLLVKGTVSAEGGDSGKKIQWNVNQLPVGTLSEGEQPSSLTGLIGSGGSGVKMKDGTLVFPVEGTKKKDDDAGEDGKTVSLLLYSSDAESWTLSKGTSADGCSDPSVVEWEKDKLMMMTACDDGRRRVYESGDKGTTWTEALGTLSRVWGRKHKGEAKLVRSGFTTATFGDGDNEKNVMLVTLPVYSEEKENGEKGELHLWLTDNTHIVDIGPVSGKDDDAAASALLYKSGTDDTKKKEELIALYEKKKGGGEKPSPGMVSVLLTEQLQRVKDVLATWKEVDERVSELCPSESAVQARSTDSACKNTKITAGLVGFLSGNFSDNTWRDEYLGVNATVKEGAEEGAAVGVAETAGSSDGVKFQGTWAEWPVGSQGENQLYHFANYNFTLVATVSIDGVPQEEGPIPLMGAKMNGDDNGKTVLLGLSYDNKEKKWILLCGDGKKTVHSSTWETQTDTTEYQVAIVLQNGNQGSAYVDGVRVWENVQCQLEGKEDKKFSHFYIGGDEANAKNTGGQGGVSVTVTNVLLYNRPLDGSEITALNAIKPPITPPKETIAQEIVLPSSDRTPQAGQDPLNGGEGTDGLGVPKAASIATTSIPVGQTVQQLASETPPDGNADVDGAPSSSGNPTVGEGSADTIQGDGPHTPSVGDAPAAADKNVLTAETVGHDGHAVAPEVTVSSGADEDTAGGTDGQEEEIHPQDRDVNATALSSSLGNLSQGNNTDAGTVRGSRLPSLLLLLLGLWGFAAL</sequence>
<accession>A0A2V2UX44</accession>
<dbReference type="PRINTS" id="PR01803">
    <property type="entry name" value="TCSIALIDASE"/>
</dbReference>
<protein>
    <submittedName>
        <fullName evidence="5">Putative trans-sialidase, Group VI</fullName>
    </submittedName>
</protein>
<dbReference type="SUPFAM" id="SSF50939">
    <property type="entry name" value="Sialidases"/>
    <property type="match status" value="1"/>
</dbReference>